<protein>
    <submittedName>
        <fullName evidence="2">Uncharacterized protein</fullName>
    </submittedName>
</protein>
<dbReference type="EMBL" id="NMUH01000052">
    <property type="protein sequence ID" value="MQL69973.1"/>
    <property type="molecule type" value="Genomic_DNA"/>
</dbReference>
<gene>
    <name evidence="2" type="ORF">Taro_002282</name>
</gene>
<comment type="caution">
    <text evidence="2">The sequence shown here is derived from an EMBL/GenBank/DDBJ whole genome shotgun (WGS) entry which is preliminary data.</text>
</comment>
<feature type="region of interest" description="Disordered" evidence="1">
    <location>
        <begin position="34"/>
        <end position="76"/>
    </location>
</feature>
<evidence type="ECO:0000313" key="2">
    <source>
        <dbReference type="EMBL" id="MQL69973.1"/>
    </source>
</evidence>
<keyword evidence="3" id="KW-1185">Reference proteome</keyword>
<dbReference type="AlphaFoldDB" id="A0A843TKF9"/>
<dbReference type="Proteomes" id="UP000652761">
    <property type="component" value="Unassembled WGS sequence"/>
</dbReference>
<feature type="compositionally biased region" description="Basic and acidic residues" evidence="1">
    <location>
        <begin position="40"/>
        <end position="55"/>
    </location>
</feature>
<sequence length="372" mass="41363">FLLAIRGKEMSRQCLLRKQIELWGKICKLPLKQQEPGQMHTDEKETKQHSRKENEDPLATPEEGATPASNIGVTPPWKNNLARLREEKNDVLLDALKSSWQRWKTNFTVLPQGFIITEGAHLHRLGWVEGAPSTPAPWALAGWQLANAPGVRWRVLQLYRLSRRQRLPPPHKPPHCLCRLPTRRLTLALLTPSPYKYPGRDTVSGVGHRVFSIGYRLTEMAGSPAQSDPELADLFEDWFSDIDQTLVDVNSSVLAADYRQTLDLLDAATDGMSAPSSDAQAVASGTSDSEFQVVPSLPGIDTSDSLSIYAPSPLTVSNRWSPPVAEQTAWEPWPVEWALVVPVVPLPAPPLTITLRTREGDLVVAEGYIQFL</sequence>
<name>A0A843TKF9_COLES</name>
<accession>A0A843TKF9</accession>
<evidence type="ECO:0000256" key="1">
    <source>
        <dbReference type="SAM" id="MobiDB-lite"/>
    </source>
</evidence>
<reference evidence="2" key="1">
    <citation type="submission" date="2017-07" db="EMBL/GenBank/DDBJ databases">
        <title>Taro Niue Genome Assembly and Annotation.</title>
        <authorList>
            <person name="Atibalentja N."/>
            <person name="Keating K."/>
            <person name="Fields C.J."/>
        </authorList>
    </citation>
    <scope>NUCLEOTIDE SEQUENCE</scope>
    <source>
        <strain evidence="2">Niue_2</strain>
        <tissue evidence="2">Leaf</tissue>
    </source>
</reference>
<evidence type="ECO:0000313" key="3">
    <source>
        <dbReference type="Proteomes" id="UP000652761"/>
    </source>
</evidence>
<feature type="non-terminal residue" evidence="2">
    <location>
        <position position="1"/>
    </location>
</feature>
<organism evidence="2 3">
    <name type="scientific">Colocasia esculenta</name>
    <name type="common">Wild taro</name>
    <name type="synonym">Arum esculentum</name>
    <dbReference type="NCBI Taxonomy" id="4460"/>
    <lineage>
        <taxon>Eukaryota</taxon>
        <taxon>Viridiplantae</taxon>
        <taxon>Streptophyta</taxon>
        <taxon>Embryophyta</taxon>
        <taxon>Tracheophyta</taxon>
        <taxon>Spermatophyta</taxon>
        <taxon>Magnoliopsida</taxon>
        <taxon>Liliopsida</taxon>
        <taxon>Araceae</taxon>
        <taxon>Aroideae</taxon>
        <taxon>Colocasieae</taxon>
        <taxon>Colocasia</taxon>
    </lineage>
</organism>
<proteinExistence type="predicted"/>